<evidence type="ECO:0008006" key="3">
    <source>
        <dbReference type="Google" id="ProtNLM"/>
    </source>
</evidence>
<evidence type="ECO:0000313" key="1">
    <source>
        <dbReference type="EMBL" id="GEM81784.1"/>
    </source>
</evidence>
<accession>A0A511QWM9</accession>
<name>A0A511QWM9_9VIBR</name>
<dbReference type="OrthoDB" id="6382787at2"/>
<dbReference type="AlphaFoldDB" id="A0A511QWM9"/>
<comment type="caution">
    <text evidence="1">The sequence shown here is derived from an EMBL/GenBank/DDBJ whole genome shotgun (WGS) entry which is preliminary data.</text>
</comment>
<sequence length="257" mass="28736">MVSFWNGNKSPSRQEHEFEVLKLALGTTEVSNDLTDYPDAKDEGNIFNLGADALVTVAGNTKFDRHAFLPVNQPLCMGLLGHRILIVRRQDVSTFSDITEDDLKSLKAGIPATWADADLFRSNGYQVFEQGSLDTIFADLQLGLCDYVALGANEVQAIYHEFAEQFEGLVIEPSMMLYYPFPLVFYVHPEKEPLATEINNGLEQSRNSGALRVLFDKHYGQTVTDMNLLSRRQIELDNPLLPKTFSGFSSELCSSKS</sequence>
<evidence type="ECO:0000313" key="2">
    <source>
        <dbReference type="Proteomes" id="UP000321113"/>
    </source>
</evidence>
<keyword evidence="2" id="KW-1185">Reference proteome</keyword>
<dbReference type="Proteomes" id="UP000321113">
    <property type="component" value="Unassembled WGS sequence"/>
</dbReference>
<reference evidence="1 2" key="1">
    <citation type="submission" date="2019-07" db="EMBL/GenBank/DDBJ databases">
        <title>Whole genome shotgun sequence of Vibrio superstes NBRC 103154.</title>
        <authorList>
            <person name="Hosoyama A."/>
            <person name="Uohara A."/>
            <person name="Ohji S."/>
            <person name="Ichikawa N."/>
        </authorList>
    </citation>
    <scope>NUCLEOTIDE SEQUENCE [LARGE SCALE GENOMIC DNA]</scope>
    <source>
        <strain evidence="1 2">NBRC 103154</strain>
    </source>
</reference>
<dbReference type="SUPFAM" id="SSF53850">
    <property type="entry name" value="Periplasmic binding protein-like II"/>
    <property type="match status" value="1"/>
</dbReference>
<protein>
    <recommendedName>
        <fullName evidence="3">Solute-binding protein family 3/N-terminal domain-containing protein</fullName>
    </recommendedName>
</protein>
<dbReference type="RefSeq" id="WP_119009449.1">
    <property type="nucleotide sequence ID" value="NZ_BJXK01000034.1"/>
</dbReference>
<dbReference type="Gene3D" id="3.40.190.10">
    <property type="entry name" value="Periplasmic binding protein-like II"/>
    <property type="match status" value="2"/>
</dbReference>
<dbReference type="EMBL" id="BJXK01000034">
    <property type="protein sequence ID" value="GEM81784.1"/>
    <property type="molecule type" value="Genomic_DNA"/>
</dbReference>
<organism evidence="1 2">
    <name type="scientific">Vibrio superstes NBRC 103154</name>
    <dbReference type="NCBI Taxonomy" id="1219062"/>
    <lineage>
        <taxon>Bacteria</taxon>
        <taxon>Pseudomonadati</taxon>
        <taxon>Pseudomonadota</taxon>
        <taxon>Gammaproteobacteria</taxon>
        <taxon>Vibrionales</taxon>
        <taxon>Vibrionaceae</taxon>
        <taxon>Vibrio</taxon>
    </lineage>
</organism>
<gene>
    <name evidence="1" type="ORF">VSU01S_40290</name>
</gene>
<proteinExistence type="predicted"/>